<sequence>MDASQREIISFLAQPYSYNDVVPIPSPSDSLSQDVYIASFLPSARFFELRSDVVASAKLYAHYVFHGTDLSADCHGQSIGGKPKWVSGPDSV</sequence>
<dbReference type="AlphaFoldDB" id="A0A8H5CLF6"/>
<accession>A0A8H5CLF6</accession>
<comment type="caution">
    <text evidence="1">The sequence shown here is derived from an EMBL/GenBank/DDBJ whole genome shotgun (WGS) entry which is preliminary data.</text>
</comment>
<reference evidence="1 2" key="1">
    <citation type="journal article" date="2020" name="ISME J.">
        <title>Uncovering the hidden diversity of litter-decomposition mechanisms in mushroom-forming fungi.</title>
        <authorList>
            <person name="Floudas D."/>
            <person name="Bentzer J."/>
            <person name="Ahren D."/>
            <person name="Johansson T."/>
            <person name="Persson P."/>
            <person name="Tunlid A."/>
        </authorList>
    </citation>
    <scope>NUCLEOTIDE SEQUENCE [LARGE SCALE GENOMIC DNA]</scope>
    <source>
        <strain evidence="1 2">CBS 291.85</strain>
    </source>
</reference>
<proteinExistence type="predicted"/>
<name>A0A8H5CLF6_9AGAR</name>
<organism evidence="1 2">
    <name type="scientific">Tetrapyrgos nigripes</name>
    <dbReference type="NCBI Taxonomy" id="182062"/>
    <lineage>
        <taxon>Eukaryota</taxon>
        <taxon>Fungi</taxon>
        <taxon>Dikarya</taxon>
        <taxon>Basidiomycota</taxon>
        <taxon>Agaricomycotina</taxon>
        <taxon>Agaricomycetes</taxon>
        <taxon>Agaricomycetidae</taxon>
        <taxon>Agaricales</taxon>
        <taxon>Marasmiineae</taxon>
        <taxon>Marasmiaceae</taxon>
        <taxon>Tetrapyrgos</taxon>
    </lineage>
</organism>
<dbReference type="EMBL" id="JAACJM010000131">
    <property type="protein sequence ID" value="KAF5343895.1"/>
    <property type="molecule type" value="Genomic_DNA"/>
</dbReference>
<evidence type="ECO:0000313" key="2">
    <source>
        <dbReference type="Proteomes" id="UP000559256"/>
    </source>
</evidence>
<dbReference type="Proteomes" id="UP000559256">
    <property type="component" value="Unassembled WGS sequence"/>
</dbReference>
<keyword evidence="2" id="KW-1185">Reference proteome</keyword>
<gene>
    <name evidence="1" type="ORF">D9758_012111</name>
</gene>
<protein>
    <submittedName>
        <fullName evidence="1">Uncharacterized protein</fullName>
    </submittedName>
</protein>
<evidence type="ECO:0000313" key="1">
    <source>
        <dbReference type="EMBL" id="KAF5343895.1"/>
    </source>
</evidence>